<dbReference type="PhylomeDB" id="E9I6Y0"/>
<name>E9I6Y0_DAPPU</name>
<organism evidence="1 2">
    <name type="scientific">Daphnia pulex</name>
    <name type="common">Water flea</name>
    <dbReference type="NCBI Taxonomy" id="6669"/>
    <lineage>
        <taxon>Eukaryota</taxon>
        <taxon>Metazoa</taxon>
        <taxon>Ecdysozoa</taxon>
        <taxon>Arthropoda</taxon>
        <taxon>Crustacea</taxon>
        <taxon>Branchiopoda</taxon>
        <taxon>Diplostraca</taxon>
        <taxon>Cladocera</taxon>
        <taxon>Anomopoda</taxon>
        <taxon>Daphniidae</taxon>
        <taxon>Daphnia</taxon>
    </lineage>
</organism>
<dbReference type="Proteomes" id="UP000000305">
    <property type="component" value="Unassembled WGS sequence"/>
</dbReference>
<dbReference type="STRING" id="6669.E9I6Y0"/>
<dbReference type="HOGENOM" id="CLU_066500_0_0_1"/>
<reference evidence="1 2" key="1">
    <citation type="journal article" date="2011" name="Science">
        <title>The ecoresponsive genome of Daphnia pulex.</title>
        <authorList>
            <person name="Colbourne J.K."/>
            <person name="Pfrender M.E."/>
            <person name="Gilbert D."/>
            <person name="Thomas W.K."/>
            <person name="Tucker A."/>
            <person name="Oakley T.H."/>
            <person name="Tokishita S."/>
            <person name="Aerts A."/>
            <person name="Arnold G.J."/>
            <person name="Basu M.K."/>
            <person name="Bauer D.J."/>
            <person name="Caceres C.E."/>
            <person name="Carmel L."/>
            <person name="Casola C."/>
            <person name="Choi J.H."/>
            <person name="Detter J.C."/>
            <person name="Dong Q."/>
            <person name="Dusheyko S."/>
            <person name="Eads B.D."/>
            <person name="Frohlich T."/>
            <person name="Geiler-Samerotte K.A."/>
            <person name="Gerlach D."/>
            <person name="Hatcher P."/>
            <person name="Jogdeo S."/>
            <person name="Krijgsveld J."/>
            <person name="Kriventseva E.V."/>
            <person name="Kultz D."/>
            <person name="Laforsch C."/>
            <person name="Lindquist E."/>
            <person name="Lopez J."/>
            <person name="Manak J.R."/>
            <person name="Muller J."/>
            <person name="Pangilinan J."/>
            <person name="Patwardhan R.P."/>
            <person name="Pitluck S."/>
            <person name="Pritham E.J."/>
            <person name="Rechtsteiner A."/>
            <person name="Rho M."/>
            <person name="Rogozin I.B."/>
            <person name="Sakarya O."/>
            <person name="Salamov A."/>
            <person name="Schaack S."/>
            <person name="Shapiro H."/>
            <person name="Shiga Y."/>
            <person name="Skalitzky C."/>
            <person name="Smith Z."/>
            <person name="Souvorov A."/>
            <person name="Sung W."/>
            <person name="Tang Z."/>
            <person name="Tsuchiya D."/>
            <person name="Tu H."/>
            <person name="Vos H."/>
            <person name="Wang M."/>
            <person name="Wolf Y.I."/>
            <person name="Yamagata H."/>
            <person name="Yamada T."/>
            <person name="Ye Y."/>
            <person name="Shaw J.R."/>
            <person name="Andrews J."/>
            <person name="Crease T.J."/>
            <person name="Tang H."/>
            <person name="Lucas S.M."/>
            <person name="Robertson H.M."/>
            <person name="Bork P."/>
            <person name="Koonin E.V."/>
            <person name="Zdobnov E.M."/>
            <person name="Grigoriev I.V."/>
            <person name="Lynch M."/>
            <person name="Boore J.L."/>
        </authorList>
    </citation>
    <scope>NUCLEOTIDE SEQUENCE [LARGE SCALE GENOMIC DNA]</scope>
</reference>
<dbReference type="PANTHER" id="PTHR21166">
    <property type="entry name" value="CELL DIVISION CONTROL PROTEIN 24 OB DOMAIN-CONTAINING PROTEIN-RELATED"/>
    <property type="match status" value="1"/>
</dbReference>
<dbReference type="Pfam" id="PF03564">
    <property type="entry name" value="DUF1759"/>
    <property type="match status" value="1"/>
</dbReference>
<gene>
    <name evidence="1" type="ORF">DAPPUDRAFT_278468</name>
</gene>
<dbReference type="AlphaFoldDB" id="E9I6Y0"/>
<accession>E9I6Y0</accession>
<protein>
    <submittedName>
        <fullName evidence="1">Uncharacterized protein</fullName>
    </submittedName>
</protein>
<dbReference type="InterPro" id="IPR052469">
    <property type="entry name" value="MEIOB"/>
</dbReference>
<dbReference type="GO" id="GO:0008310">
    <property type="term" value="F:single-stranded DNA 3'-5' DNA exonuclease activity"/>
    <property type="evidence" value="ECO:0000318"/>
    <property type="project" value="GO_Central"/>
</dbReference>
<dbReference type="EMBL" id="GL736779">
    <property type="protein sequence ID" value="EFX60250.1"/>
    <property type="molecule type" value="Genomic_DNA"/>
</dbReference>
<dbReference type="GO" id="GO:0000712">
    <property type="term" value="P:resolution of meiotic recombination intermediates"/>
    <property type="evidence" value="ECO:0000318"/>
    <property type="project" value="GO_Central"/>
</dbReference>
<dbReference type="eggNOG" id="ENOG502QR56">
    <property type="taxonomic scope" value="Eukaryota"/>
</dbReference>
<dbReference type="InParanoid" id="E9I6Y0"/>
<dbReference type="GO" id="GO:0003697">
    <property type="term" value="F:single-stranded DNA binding"/>
    <property type="evidence" value="ECO:0000318"/>
    <property type="project" value="GO_Central"/>
</dbReference>
<dbReference type="OMA" id="TINTHPD"/>
<dbReference type="OrthoDB" id="6368085at2759"/>
<dbReference type="PANTHER" id="PTHR21166:SF2">
    <property type="entry name" value="CELL DIVISION CONTROL PROTEIN 24 OB DOMAIN-CONTAINING PROTEIN-RELATED"/>
    <property type="match status" value="1"/>
</dbReference>
<keyword evidence="2" id="KW-1185">Reference proteome</keyword>
<sequence length="266" mass="29306">MDRDRKIYELNKKLEDLHDKIKVVETLDSEIVELLPAADVEAEMSNAGTTNAVAYDARYAAEFTLKTLMDEKAAEVAAAAAASTAAAAAANPNPPAPTITPTINVTTATDSSHLPKFNLPEFDGNILLWNAFWDVFEVEVHLKTKYSNATKFNFLNSRLSGDAKALLLGLVPSNDNYTVAVDLLKKRFGQPAKIIMAHMRALTSLPSPNTDRVSLRKFIDCLESHIRGLEALNKKPDSYGDLLVWTNYRQICVVSWLDKVTPQSGI</sequence>
<evidence type="ECO:0000313" key="2">
    <source>
        <dbReference type="Proteomes" id="UP000000305"/>
    </source>
</evidence>
<dbReference type="KEGG" id="dpx:DAPPUDRAFT_278468"/>
<proteinExistence type="predicted"/>
<evidence type="ECO:0000313" key="1">
    <source>
        <dbReference type="EMBL" id="EFX60250.1"/>
    </source>
</evidence>
<dbReference type="InterPro" id="IPR005312">
    <property type="entry name" value="DUF1759"/>
</dbReference>